<evidence type="ECO:0000256" key="9">
    <source>
        <dbReference type="RuleBase" id="RU004279"/>
    </source>
</evidence>
<reference evidence="12" key="1">
    <citation type="submission" date="2018-07" db="EMBL/GenBank/DDBJ databases">
        <authorList>
            <person name="Quirk P.G."/>
            <person name="Krulwich T.A."/>
        </authorList>
    </citation>
    <scope>NUCLEOTIDE SEQUENCE</scope>
</reference>
<evidence type="ECO:0000256" key="8">
    <source>
        <dbReference type="ARBA" id="ARBA00048552"/>
    </source>
</evidence>
<sequence>MKFKGIRLRLATSKMIRKWARRKLPNGKKISGQILNSKTFNYQTLKPERDGLFCERIFGPVNDYVCACGLRSQHGHKFCPECEVEYISSRVRRYRLGYIQFITAVAHIWFFRENYFPLFLNLPKTKIESLLYCTQNIPRTIFPKELIPVGIPSSLKSFKSLSSLFPLSVPPPSSKQQIVLLRNPPSSGLLDLKLKFSRFWSFEKRKKHLIEKKIYLFFNLQIQKNIQIKTLKQIRKDKSIWKNGGLKDSALFFGFSAISKMFSWETNENWSFFTYFFIQFPHKKDRLNKFYPGPIGLVNSVKSGLICFTGAQLIRTWFTQLMHFNDGKLLETQIQIELFELGLEYFTPPKNTEIFFYKLQLNRRLRYLKSFRYNQINPASMVLSVFPVLPPELRPVLKLNNKLAASDLNKLYQNVILRNRRLSGLILEYNLRFLNSDTVQYAQRLLQESVDCLIDNSNPEKDNSNPEKERKTTVTLRKTTVTLRKITIVDYSGRSVIVVGPSLKIHECGLPKEIAFELFQPFLIKILMFKNKVKTIKIAKQLLNTKTKFIWRLLKNVVQRHPILLNRAPTLHRLSIQTFQPKLVDGKAILLHPLVCAGFNADFDGDQMGVHIPLCSKARAEAWKINWSQNNLFSIATHRPTCSPSQDMILGSSFLTIRNTSKICTDKISFEFLKNILFQKPLFSKTSKKIFSKQIRDILLSNIPLIFLSKNFPRSINNQNCVWCSLNPYISGYETEKKKKMQKLIEIRLNSDGNFQKFRHELYQQYHFSGAEMLRKIRTTYGQLKFYQNLV</sequence>
<keyword evidence="10" id="KW-0812">Transmembrane</keyword>
<reference evidence="12" key="2">
    <citation type="journal article" date="2019" name="Mol. Phylogenet. Evol.">
        <title>Reassessment of the classification of bryopsidales (chlorophyta) based on chloroplast phylogenomic analyses.</title>
        <authorList>
            <person name="Cremen M.C."/>
            <person name="Leliaert F."/>
            <person name="West J."/>
            <person name="Lam D.W."/>
            <person name="Shimada S."/>
            <person name="Lopez-Bautista J.M."/>
            <person name="Verbruggen H."/>
        </authorList>
    </citation>
    <scope>NUCLEOTIDE SEQUENCE</scope>
</reference>
<evidence type="ECO:0000256" key="2">
    <source>
        <dbReference type="ARBA" id="ARBA00007207"/>
    </source>
</evidence>
<keyword evidence="3 9" id="KW-0240">DNA-directed RNA polymerase</keyword>
<dbReference type="GO" id="GO:0003899">
    <property type="term" value="F:DNA-directed RNA polymerase activity"/>
    <property type="evidence" value="ECO:0007669"/>
    <property type="project" value="UniProtKB-EC"/>
</dbReference>
<dbReference type="SUPFAM" id="SSF64484">
    <property type="entry name" value="beta and beta-prime subunits of DNA dependent RNA-polymerase"/>
    <property type="match status" value="1"/>
</dbReference>
<dbReference type="PANTHER" id="PTHR19376:SF54">
    <property type="entry name" value="DNA-DIRECTED RNA POLYMERASE SUBUNIT BETA"/>
    <property type="match status" value="1"/>
</dbReference>
<proteinExistence type="inferred from homology"/>
<keyword evidence="5 9" id="KW-0808">Transferase</keyword>
<gene>
    <name evidence="12" type="primary">rpoC1</name>
</gene>
<evidence type="ECO:0000256" key="5">
    <source>
        <dbReference type="ARBA" id="ARBA00022679"/>
    </source>
</evidence>
<evidence type="ECO:0000313" key="12">
    <source>
        <dbReference type="EMBL" id="AYC65721.1"/>
    </source>
</evidence>
<evidence type="ECO:0000256" key="4">
    <source>
        <dbReference type="ARBA" id="ARBA00022640"/>
    </source>
</evidence>
<dbReference type="InterPro" id="IPR045867">
    <property type="entry name" value="DNA-dir_RpoC_beta_prime"/>
</dbReference>
<dbReference type="InterPro" id="IPR044893">
    <property type="entry name" value="RNA_pol_Rpb1_clamp_domain"/>
</dbReference>
<keyword evidence="7 9" id="KW-0804">Transcription</keyword>
<dbReference type="GO" id="GO:0000428">
    <property type="term" value="C:DNA-directed RNA polymerase complex"/>
    <property type="evidence" value="ECO:0007669"/>
    <property type="project" value="UniProtKB-KW"/>
</dbReference>
<dbReference type="GO" id="GO:0006351">
    <property type="term" value="P:DNA-templated transcription"/>
    <property type="evidence" value="ECO:0007669"/>
    <property type="project" value="InterPro"/>
</dbReference>
<dbReference type="GO" id="GO:0003677">
    <property type="term" value="F:DNA binding"/>
    <property type="evidence" value="ECO:0007669"/>
    <property type="project" value="InterPro"/>
</dbReference>
<comment type="function">
    <text evidence="1 9">DNA-dependent RNA polymerase catalyzes the transcription of DNA into RNA using the four ribonucleoside triphosphates as substrates.</text>
</comment>
<dbReference type="AlphaFoldDB" id="A0A386B1Y3"/>
<dbReference type="Pfam" id="PF00623">
    <property type="entry name" value="RNA_pol_Rpb1_2"/>
    <property type="match status" value="1"/>
</dbReference>
<accession>A0A386B1Y3</accession>
<dbReference type="PANTHER" id="PTHR19376">
    <property type="entry name" value="DNA-DIRECTED RNA POLYMERASE"/>
    <property type="match status" value="1"/>
</dbReference>
<dbReference type="EMBL" id="MH591113">
    <property type="protein sequence ID" value="AYC65721.1"/>
    <property type="molecule type" value="Genomic_DNA"/>
</dbReference>
<keyword evidence="4 12" id="KW-0934">Plastid</keyword>
<keyword evidence="10" id="KW-1133">Transmembrane helix</keyword>
<dbReference type="InterPro" id="IPR006592">
    <property type="entry name" value="RNA_pol_N"/>
</dbReference>
<evidence type="ECO:0000256" key="3">
    <source>
        <dbReference type="ARBA" id="ARBA00022478"/>
    </source>
</evidence>
<dbReference type="EC" id="2.7.7.6" evidence="9"/>
<dbReference type="Gene3D" id="1.10.274.100">
    <property type="entry name" value="RNA polymerase Rpb1, domain 3"/>
    <property type="match status" value="1"/>
</dbReference>
<evidence type="ECO:0000256" key="10">
    <source>
        <dbReference type="SAM" id="Phobius"/>
    </source>
</evidence>
<dbReference type="Gene3D" id="2.40.40.20">
    <property type="match status" value="1"/>
</dbReference>
<evidence type="ECO:0000259" key="11">
    <source>
        <dbReference type="SMART" id="SM00663"/>
    </source>
</evidence>
<keyword evidence="12" id="KW-0150">Chloroplast</keyword>
<protein>
    <recommendedName>
        <fullName evidence="9">DNA-directed RNA polymerase subunit</fullName>
        <ecNumber evidence="9">2.7.7.6</ecNumber>
    </recommendedName>
</protein>
<organism evidence="12">
    <name type="scientific">Udotea sp. TZ0819</name>
    <dbReference type="NCBI Taxonomy" id="2364085"/>
    <lineage>
        <taxon>Eukaryota</taxon>
        <taxon>Viridiplantae</taxon>
        <taxon>Chlorophyta</taxon>
        <taxon>core chlorophytes</taxon>
        <taxon>Ulvophyceae</taxon>
        <taxon>TCBD clade</taxon>
        <taxon>Bryopsidales</taxon>
        <taxon>Halimedineae</taxon>
        <taxon>Halimedaceae</taxon>
        <taxon>Udoteae</taxon>
        <taxon>Udotea</taxon>
    </lineage>
</organism>
<keyword evidence="6 9" id="KW-0548">Nucleotidyltransferase</keyword>
<comment type="similarity">
    <text evidence="2">Belongs to the RNA polymerase beta' chain family. RpoC1 subfamily.</text>
</comment>
<comment type="catalytic activity">
    <reaction evidence="8 9">
        <text>RNA(n) + a ribonucleoside 5'-triphosphate = RNA(n+1) + diphosphate</text>
        <dbReference type="Rhea" id="RHEA:21248"/>
        <dbReference type="Rhea" id="RHEA-COMP:14527"/>
        <dbReference type="Rhea" id="RHEA-COMP:17342"/>
        <dbReference type="ChEBI" id="CHEBI:33019"/>
        <dbReference type="ChEBI" id="CHEBI:61557"/>
        <dbReference type="ChEBI" id="CHEBI:140395"/>
        <dbReference type="EC" id="2.7.7.6"/>
    </reaction>
</comment>
<evidence type="ECO:0000256" key="1">
    <source>
        <dbReference type="ARBA" id="ARBA00004026"/>
    </source>
</evidence>
<dbReference type="InterPro" id="IPR000722">
    <property type="entry name" value="RNA_pol_asu"/>
</dbReference>
<dbReference type="Gene3D" id="4.10.860.120">
    <property type="entry name" value="RNA polymerase II, clamp domain"/>
    <property type="match status" value="1"/>
</dbReference>
<name>A0A386B1Y3_9CHLO</name>
<evidence type="ECO:0000256" key="6">
    <source>
        <dbReference type="ARBA" id="ARBA00022695"/>
    </source>
</evidence>
<dbReference type="Gene3D" id="1.10.40.90">
    <property type="match status" value="1"/>
</dbReference>
<geneLocation type="chloroplast" evidence="12"/>
<dbReference type="InterPro" id="IPR007080">
    <property type="entry name" value="RNA_pol_Rpb1_1"/>
</dbReference>
<keyword evidence="10" id="KW-0472">Membrane</keyword>
<dbReference type="Pfam" id="PF04997">
    <property type="entry name" value="RNA_pol_Rpb1_1"/>
    <property type="match status" value="2"/>
</dbReference>
<dbReference type="SMART" id="SM00663">
    <property type="entry name" value="RPOLA_N"/>
    <property type="match status" value="1"/>
</dbReference>
<dbReference type="InterPro" id="IPR042102">
    <property type="entry name" value="RNA_pol_Rpb1_3_sf"/>
</dbReference>
<feature type="transmembrane region" description="Helical" evidence="10">
    <location>
        <begin position="96"/>
        <end position="112"/>
    </location>
</feature>
<evidence type="ECO:0000256" key="7">
    <source>
        <dbReference type="ARBA" id="ARBA00023163"/>
    </source>
</evidence>
<feature type="domain" description="RNA polymerase N-terminal" evidence="11">
    <location>
        <begin position="379"/>
        <end position="656"/>
    </location>
</feature>